<evidence type="ECO:0000256" key="5">
    <source>
        <dbReference type="SAM" id="MobiDB-lite"/>
    </source>
</evidence>
<dbReference type="EMBL" id="CP044065">
    <property type="protein sequence ID" value="QET01640.1"/>
    <property type="molecule type" value="Genomic_DNA"/>
</dbReference>
<dbReference type="GO" id="GO:0016788">
    <property type="term" value="F:hydrolase activity, acting on ester bonds"/>
    <property type="evidence" value="ECO:0007669"/>
    <property type="project" value="InterPro"/>
</dbReference>
<dbReference type="SUPFAM" id="SSF53187">
    <property type="entry name" value="Zn-dependent exopeptidases"/>
    <property type="match status" value="1"/>
</dbReference>
<dbReference type="CDD" id="cd06252">
    <property type="entry name" value="M14_ASTE_ASPA-like"/>
    <property type="match status" value="1"/>
</dbReference>
<accession>A0A5P2H2U0</accession>
<keyword evidence="3" id="KW-0378">Hydrolase</keyword>
<dbReference type="Gene3D" id="3.40.630.10">
    <property type="entry name" value="Zn peptidases"/>
    <property type="match status" value="1"/>
</dbReference>
<evidence type="ECO:0000256" key="1">
    <source>
        <dbReference type="ARBA" id="ARBA00001947"/>
    </source>
</evidence>
<dbReference type="PANTHER" id="PTHR37326:SF1">
    <property type="entry name" value="BLL3975 PROTEIN"/>
    <property type="match status" value="1"/>
</dbReference>
<dbReference type="Proteomes" id="UP000322822">
    <property type="component" value="Chromosome 1"/>
</dbReference>
<organism evidence="7 8">
    <name type="scientific">Cupriavidus pauculus</name>
    <dbReference type="NCBI Taxonomy" id="82633"/>
    <lineage>
        <taxon>Bacteria</taxon>
        <taxon>Pseudomonadati</taxon>
        <taxon>Pseudomonadota</taxon>
        <taxon>Betaproteobacteria</taxon>
        <taxon>Burkholderiales</taxon>
        <taxon>Burkholderiaceae</taxon>
        <taxon>Cupriavidus</taxon>
    </lineage>
</organism>
<dbReference type="OrthoDB" id="9782876at2"/>
<name>A0A5P2H2U0_9BURK</name>
<gene>
    <name evidence="7" type="ORF">FOB72_06015</name>
</gene>
<dbReference type="GO" id="GO:0016811">
    <property type="term" value="F:hydrolase activity, acting on carbon-nitrogen (but not peptide) bonds, in linear amides"/>
    <property type="evidence" value="ECO:0007669"/>
    <property type="project" value="InterPro"/>
</dbReference>
<evidence type="ECO:0000313" key="8">
    <source>
        <dbReference type="Proteomes" id="UP000322822"/>
    </source>
</evidence>
<protein>
    <submittedName>
        <fullName evidence="7">Succinylglutamate desuccinylase</fullName>
    </submittedName>
</protein>
<keyword evidence="2" id="KW-0479">Metal-binding</keyword>
<dbReference type="InterPro" id="IPR053138">
    <property type="entry name" value="N-alpha-Ac-DABA_deacetylase"/>
</dbReference>
<feature type="region of interest" description="Disordered" evidence="5">
    <location>
        <begin position="1"/>
        <end position="21"/>
    </location>
</feature>
<dbReference type="PANTHER" id="PTHR37326">
    <property type="entry name" value="BLL3975 PROTEIN"/>
    <property type="match status" value="1"/>
</dbReference>
<dbReference type="Pfam" id="PF24827">
    <property type="entry name" value="AstE_AspA_cat"/>
    <property type="match status" value="1"/>
</dbReference>
<sequence>MHARPSTPTSKPSQKSLISTDIDYDREGFQTGTLRIPYSHDRSAYGHIPTPIAVLKHGDGPTVLLTGGNHGDEYEGPVALMKLLQRMPSMRIDGRLIVIPALNFPAFLNGSRTSPIDRGNLNRMFPGDRNGSLTAMIAHYVDTELFPRADIVFDLHAGGASFDHMPTLLAALPGNAERHAEYIRLVDAFAAPHTMIMDLLGEDRTYGAAAERHGTLFLCGEFGGGAACNVDGVKIVEDGLRRFLHATGLTRDDRPEAAARPTALIRVDGARHYLFAPRHGVFEPCFRRGDTVAAGQLAGRLFDPHAPWEAPRELHFAGDGMVVCARTFARVEPGDCIALLAADARWQ</sequence>
<comment type="cofactor">
    <cofactor evidence="1">
        <name>Zn(2+)</name>
        <dbReference type="ChEBI" id="CHEBI:29105"/>
    </cofactor>
</comment>
<reference evidence="7 8" key="1">
    <citation type="submission" date="2019-09" db="EMBL/GenBank/DDBJ databases">
        <title>FDA dAtabase for Regulatory Grade micrObial Sequences (FDA-ARGOS): Supporting development and validation of Infectious Disease Dx tests.</title>
        <authorList>
            <person name="Sciortino C."/>
            <person name="Tallon L."/>
            <person name="Sadzewicz L."/>
            <person name="Vavikolanu K."/>
            <person name="Mehta A."/>
            <person name="Aluvathingal J."/>
            <person name="Nadendla S."/>
            <person name="Nandy P."/>
            <person name="Geyer C."/>
            <person name="Yan Y."/>
            <person name="Sichtig H."/>
        </authorList>
    </citation>
    <scope>NUCLEOTIDE SEQUENCE [LARGE SCALE GENOMIC DNA]</scope>
    <source>
        <strain evidence="7 8">FDAARGOS_664</strain>
    </source>
</reference>
<evidence type="ECO:0000256" key="3">
    <source>
        <dbReference type="ARBA" id="ARBA00022801"/>
    </source>
</evidence>
<feature type="domain" description="Succinylglutamate desuccinylase/Aspartoacylase catalytic" evidence="6">
    <location>
        <begin position="59"/>
        <end position="245"/>
    </location>
</feature>
<proteinExistence type="predicted"/>
<feature type="compositionally biased region" description="Low complexity" evidence="5">
    <location>
        <begin position="1"/>
        <end position="16"/>
    </location>
</feature>
<dbReference type="PIRSF" id="PIRSF039012">
    <property type="entry name" value="ASP"/>
    <property type="match status" value="1"/>
</dbReference>
<dbReference type="GO" id="GO:0046872">
    <property type="term" value="F:metal ion binding"/>
    <property type="evidence" value="ECO:0007669"/>
    <property type="project" value="UniProtKB-KW"/>
</dbReference>
<dbReference type="AlphaFoldDB" id="A0A5P2H2U0"/>
<evidence type="ECO:0000313" key="7">
    <source>
        <dbReference type="EMBL" id="QET01640.1"/>
    </source>
</evidence>
<evidence type="ECO:0000259" key="6">
    <source>
        <dbReference type="Pfam" id="PF24827"/>
    </source>
</evidence>
<evidence type="ECO:0000256" key="4">
    <source>
        <dbReference type="ARBA" id="ARBA00022833"/>
    </source>
</evidence>
<keyword evidence="4" id="KW-0862">Zinc</keyword>
<dbReference type="InterPro" id="IPR055438">
    <property type="entry name" value="AstE_AspA_cat"/>
</dbReference>
<dbReference type="RefSeq" id="WP_150371704.1">
    <property type="nucleotide sequence ID" value="NZ_CP044065.1"/>
</dbReference>
<dbReference type="InterPro" id="IPR043795">
    <property type="entry name" value="N-alpha-Ac-DABA-like"/>
</dbReference>
<evidence type="ECO:0000256" key="2">
    <source>
        <dbReference type="ARBA" id="ARBA00022723"/>
    </source>
</evidence>